<feature type="compositionally biased region" description="Basic and acidic residues" evidence="1">
    <location>
        <begin position="217"/>
        <end position="226"/>
    </location>
</feature>
<dbReference type="SUPFAM" id="SSF48403">
    <property type="entry name" value="Ankyrin repeat"/>
    <property type="match status" value="1"/>
</dbReference>
<proteinExistence type="predicted"/>
<dbReference type="PaxDb" id="2903-EOD09215"/>
<dbReference type="AlphaFoldDB" id="A0A0D3ID80"/>
<dbReference type="HOGENOM" id="CLU_457465_0_0_1"/>
<feature type="region of interest" description="Disordered" evidence="1">
    <location>
        <begin position="187"/>
        <end position="230"/>
    </location>
</feature>
<dbReference type="KEGG" id="ehx:EMIHUDRAFT_105605"/>
<organism evidence="2 3">
    <name type="scientific">Emiliania huxleyi (strain CCMP1516)</name>
    <dbReference type="NCBI Taxonomy" id="280463"/>
    <lineage>
        <taxon>Eukaryota</taxon>
        <taxon>Haptista</taxon>
        <taxon>Haptophyta</taxon>
        <taxon>Prymnesiophyceae</taxon>
        <taxon>Isochrysidales</taxon>
        <taxon>Noelaerhabdaceae</taxon>
        <taxon>Emiliania</taxon>
    </lineage>
</organism>
<evidence type="ECO:0000256" key="1">
    <source>
        <dbReference type="SAM" id="MobiDB-lite"/>
    </source>
</evidence>
<dbReference type="RefSeq" id="XP_005761644.1">
    <property type="nucleotide sequence ID" value="XM_005761587.1"/>
</dbReference>
<name>A0A0D3ID80_EMIH1</name>
<accession>A0A0D3ID80</accession>
<evidence type="ECO:0000313" key="3">
    <source>
        <dbReference type="Proteomes" id="UP000013827"/>
    </source>
</evidence>
<sequence length="597" mass="65432">MRPPKIECTLRRLPHFPWHGGRLVVLEILCAEYFVYGQTTCVAINPDGTEAKLDAFRSLVGRSWGSYTAAVLEIHSTICGWQSGVREYELFETYVVPDEPLEGKPFPRTGSRRCTLARGNESFDVFYSPEVAMLPVSMLASDTCPVTNRPRSDGKWIKVGECRPIVPTCLSNEEARMGLQKAMPNGQYHPPYHQPSRGKARARGADNQGQMAPKRPRGGDVERPEHSCPTSRPFPGLIAWVSEAPHLKRPNKPHKVNGTLFRKPPSLDPPAHPWHRYPVIVTEVVHHVPPVFGASGTYAVVEAVLPGGPTWTVHKSQLLKFVTLVHRRWAARADTPDFCASVGMAAQMDALRQGIPLPLQLRRLFPTATSADAPIELCAWLCVSPGEFDEIVTEVPQRDAAAAASSRPLDKTKLDDGYISPTGRKPAALVNPPLPNRNLSMGKWIPRGPYPSYLPVLMRVRPPTVKYTTAAALRALADEARRYRLSAALAYACEHRPGEEEVRRLLKDGASLGVKSPEGEPCLWIACRRCATGCVKALLEAGADATTPYKGESLLEMMRSEDRDCAAAKAVIGLLEAHLAASHPVVGLPGNPQPCQG</sequence>
<dbReference type="Gene3D" id="1.25.40.20">
    <property type="entry name" value="Ankyrin repeat-containing domain"/>
    <property type="match status" value="1"/>
</dbReference>
<reference evidence="2" key="2">
    <citation type="submission" date="2024-10" db="UniProtKB">
        <authorList>
            <consortium name="EnsemblProtists"/>
        </authorList>
    </citation>
    <scope>IDENTIFICATION</scope>
</reference>
<reference evidence="3" key="1">
    <citation type="journal article" date="2013" name="Nature">
        <title>Pan genome of the phytoplankton Emiliania underpins its global distribution.</title>
        <authorList>
            <person name="Read B.A."/>
            <person name="Kegel J."/>
            <person name="Klute M.J."/>
            <person name="Kuo A."/>
            <person name="Lefebvre S.C."/>
            <person name="Maumus F."/>
            <person name="Mayer C."/>
            <person name="Miller J."/>
            <person name="Monier A."/>
            <person name="Salamov A."/>
            <person name="Young J."/>
            <person name="Aguilar M."/>
            <person name="Claverie J.M."/>
            <person name="Frickenhaus S."/>
            <person name="Gonzalez K."/>
            <person name="Herman E.K."/>
            <person name="Lin Y.C."/>
            <person name="Napier J."/>
            <person name="Ogata H."/>
            <person name="Sarno A.F."/>
            <person name="Shmutz J."/>
            <person name="Schroeder D."/>
            <person name="de Vargas C."/>
            <person name="Verret F."/>
            <person name="von Dassow P."/>
            <person name="Valentin K."/>
            <person name="Van de Peer Y."/>
            <person name="Wheeler G."/>
            <person name="Dacks J.B."/>
            <person name="Delwiche C.F."/>
            <person name="Dyhrman S.T."/>
            <person name="Glockner G."/>
            <person name="John U."/>
            <person name="Richards T."/>
            <person name="Worden A.Z."/>
            <person name="Zhang X."/>
            <person name="Grigoriev I.V."/>
            <person name="Allen A.E."/>
            <person name="Bidle K."/>
            <person name="Borodovsky M."/>
            <person name="Bowler C."/>
            <person name="Brownlee C."/>
            <person name="Cock J.M."/>
            <person name="Elias M."/>
            <person name="Gladyshev V.N."/>
            <person name="Groth M."/>
            <person name="Guda C."/>
            <person name="Hadaegh A."/>
            <person name="Iglesias-Rodriguez M.D."/>
            <person name="Jenkins J."/>
            <person name="Jones B.M."/>
            <person name="Lawson T."/>
            <person name="Leese F."/>
            <person name="Lindquist E."/>
            <person name="Lobanov A."/>
            <person name="Lomsadze A."/>
            <person name="Malik S.B."/>
            <person name="Marsh M.E."/>
            <person name="Mackinder L."/>
            <person name="Mock T."/>
            <person name="Mueller-Roeber B."/>
            <person name="Pagarete A."/>
            <person name="Parker M."/>
            <person name="Probert I."/>
            <person name="Quesneville H."/>
            <person name="Raines C."/>
            <person name="Rensing S.A."/>
            <person name="Riano-Pachon D.M."/>
            <person name="Richier S."/>
            <person name="Rokitta S."/>
            <person name="Shiraiwa Y."/>
            <person name="Soanes D.M."/>
            <person name="van der Giezen M."/>
            <person name="Wahlund T.M."/>
            <person name="Williams B."/>
            <person name="Wilson W."/>
            <person name="Wolfe G."/>
            <person name="Wurch L.L."/>
        </authorList>
    </citation>
    <scope>NUCLEOTIDE SEQUENCE</scope>
</reference>
<dbReference type="Proteomes" id="UP000013827">
    <property type="component" value="Unassembled WGS sequence"/>
</dbReference>
<keyword evidence="3" id="KW-1185">Reference proteome</keyword>
<dbReference type="EnsemblProtists" id="EOD09215">
    <property type="protein sequence ID" value="EOD09215"/>
    <property type="gene ID" value="EMIHUDRAFT_105605"/>
</dbReference>
<evidence type="ECO:0000313" key="2">
    <source>
        <dbReference type="EnsemblProtists" id="EOD09215"/>
    </source>
</evidence>
<dbReference type="GeneID" id="17255476"/>
<dbReference type="InterPro" id="IPR036770">
    <property type="entry name" value="Ankyrin_rpt-contain_sf"/>
</dbReference>
<protein>
    <submittedName>
        <fullName evidence="2">Uncharacterized protein</fullName>
    </submittedName>
</protein>